<dbReference type="EMBL" id="MSPP01000001">
    <property type="protein sequence ID" value="OUD10977.1"/>
    <property type="molecule type" value="Genomic_DNA"/>
</dbReference>
<evidence type="ECO:0000313" key="7">
    <source>
        <dbReference type="Proteomes" id="UP000194664"/>
    </source>
</evidence>
<dbReference type="AlphaFoldDB" id="A0A251X2R3"/>
<organism evidence="6 7">
    <name type="scientific">Marivivens niveibacter</name>
    <dbReference type="NCBI Taxonomy" id="1930667"/>
    <lineage>
        <taxon>Bacteria</taxon>
        <taxon>Pseudomonadati</taxon>
        <taxon>Pseudomonadota</taxon>
        <taxon>Alphaproteobacteria</taxon>
        <taxon>Rhodobacterales</taxon>
        <taxon>Paracoccaceae</taxon>
        <taxon>Marivivens group</taxon>
        <taxon>Marivivens</taxon>
    </lineage>
</organism>
<feature type="transmembrane region" description="Helical" evidence="4">
    <location>
        <begin position="105"/>
        <end position="127"/>
    </location>
</feature>
<feature type="transmembrane region" description="Helical" evidence="4">
    <location>
        <begin position="12"/>
        <end position="34"/>
    </location>
</feature>
<feature type="transmembrane region" description="Helical" evidence="4">
    <location>
        <begin position="164"/>
        <end position="186"/>
    </location>
</feature>
<feature type="transmembrane region" description="Helical" evidence="4">
    <location>
        <begin position="282"/>
        <end position="303"/>
    </location>
</feature>
<name>A0A251X2R3_9RHOB</name>
<evidence type="ECO:0000313" key="6">
    <source>
        <dbReference type="EMBL" id="OUD10977.1"/>
    </source>
</evidence>
<dbReference type="SUPFAM" id="SSF103473">
    <property type="entry name" value="MFS general substrate transporter"/>
    <property type="match status" value="1"/>
</dbReference>
<feature type="transmembrane region" description="Helical" evidence="4">
    <location>
        <begin position="139"/>
        <end position="158"/>
    </location>
</feature>
<evidence type="ECO:0000256" key="4">
    <source>
        <dbReference type="SAM" id="Phobius"/>
    </source>
</evidence>
<dbReference type="PROSITE" id="PS50850">
    <property type="entry name" value="MFS"/>
    <property type="match status" value="1"/>
</dbReference>
<feature type="transmembrane region" description="Helical" evidence="4">
    <location>
        <begin position="221"/>
        <end position="242"/>
    </location>
</feature>
<dbReference type="InterPro" id="IPR020846">
    <property type="entry name" value="MFS_dom"/>
</dbReference>
<feature type="transmembrane region" description="Helical" evidence="4">
    <location>
        <begin position="254"/>
        <end position="275"/>
    </location>
</feature>
<feature type="transmembrane region" description="Helical" evidence="4">
    <location>
        <begin position="375"/>
        <end position="392"/>
    </location>
</feature>
<feature type="transmembrane region" description="Helical" evidence="4">
    <location>
        <begin position="309"/>
        <end position="335"/>
    </location>
</feature>
<keyword evidence="7" id="KW-1185">Reference proteome</keyword>
<dbReference type="Pfam" id="PF07690">
    <property type="entry name" value="MFS_1"/>
    <property type="match status" value="1"/>
</dbReference>
<proteinExistence type="predicted"/>
<feature type="domain" description="Major facilitator superfamily (MFS) profile" evidence="5">
    <location>
        <begin position="16"/>
        <end position="398"/>
    </location>
</feature>
<sequence>MSNQTTEPTLNSAALLLIFLTISCGLFSANVYYIQTLVGEIATDFGHSEGGAGLAVTMTQLSYGLGLLFVVPLLDVVENRRLMLFLAAVALLGLVGAALAPSLWWLFGACFLIGSGSVCVQVLVPYASYLAPRGYEGRVVGIVTGGLMFGIMLARPAASLAASFGGWRSIFFIAAGAIALCMALILRRLPSRQPDVPAKYLSTIRGMLASVRQEPTLRRRLFYQAALFSTFSLFWTVVPLELASADFALGQREIALFALAGAMSVLAAPLGGALADKGHGHLTSGAALFLGIVAFGLTLLPITNQWVGLLVFFIAALLIDLALTVSFVIGQRIIFALGPTRRGSLNGIFMAGFYSAGALGSAVGGLLFAQHGWQPPAVVGIIVLAAALLFWFSDPNNHPKESCA</sequence>
<accession>A0A251X2R3</accession>
<dbReference type="Gene3D" id="1.20.1250.20">
    <property type="entry name" value="MFS general substrate transporter like domains"/>
    <property type="match status" value="1"/>
</dbReference>
<evidence type="ECO:0000256" key="1">
    <source>
        <dbReference type="ARBA" id="ARBA00022692"/>
    </source>
</evidence>
<evidence type="ECO:0000256" key="3">
    <source>
        <dbReference type="ARBA" id="ARBA00023136"/>
    </source>
</evidence>
<evidence type="ECO:0000259" key="5">
    <source>
        <dbReference type="PROSITE" id="PS50850"/>
    </source>
</evidence>
<keyword evidence="3 4" id="KW-0472">Membrane</keyword>
<feature type="transmembrane region" description="Helical" evidence="4">
    <location>
        <begin position="81"/>
        <end position="99"/>
    </location>
</feature>
<feature type="transmembrane region" description="Helical" evidence="4">
    <location>
        <begin position="54"/>
        <end position="74"/>
    </location>
</feature>
<dbReference type="PANTHER" id="PTHR42910:SF1">
    <property type="entry name" value="MAJOR FACILITATOR SUPERFAMILY (MFS) PROFILE DOMAIN-CONTAINING PROTEIN"/>
    <property type="match status" value="1"/>
</dbReference>
<reference evidence="6 7" key="1">
    <citation type="submission" date="2016-12" db="EMBL/GenBank/DDBJ databases">
        <title>The draft genome sequence of HSLHS2.</title>
        <authorList>
            <person name="Hu D."/>
            <person name="Wang L."/>
            <person name="Shao Z."/>
        </authorList>
    </citation>
    <scope>NUCLEOTIDE SEQUENCE [LARGE SCALE GENOMIC DNA]</scope>
    <source>
        <strain evidence="6">MCCC 1A06712</strain>
    </source>
</reference>
<dbReference type="CDD" id="cd17324">
    <property type="entry name" value="MFS_NepI_like"/>
    <property type="match status" value="1"/>
</dbReference>
<comment type="caution">
    <text evidence="6">The sequence shown here is derived from an EMBL/GenBank/DDBJ whole genome shotgun (WGS) entry which is preliminary data.</text>
</comment>
<keyword evidence="2 4" id="KW-1133">Transmembrane helix</keyword>
<keyword evidence="1 4" id="KW-0812">Transmembrane</keyword>
<dbReference type="InterPro" id="IPR011701">
    <property type="entry name" value="MFS"/>
</dbReference>
<protein>
    <recommendedName>
        <fullName evidence="5">Major facilitator superfamily (MFS) profile domain-containing protein</fullName>
    </recommendedName>
</protein>
<dbReference type="GO" id="GO:0022857">
    <property type="term" value="F:transmembrane transporter activity"/>
    <property type="evidence" value="ECO:0007669"/>
    <property type="project" value="InterPro"/>
</dbReference>
<evidence type="ECO:0000256" key="2">
    <source>
        <dbReference type="ARBA" id="ARBA00022989"/>
    </source>
</evidence>
<feature type="transmembrane region" description="Helical" evidence="4">
    <location>
        <begin position="347"/>
        <end position="369"/>
    </location>
</feature>
<gene>
    <name evidence="6" type="ORF">BVC71_00405</name>
</gene>
<dbReference type="Proteomes" id="UP000194664">
    <property type="component" value="Unassembled WGS sequence"/>
</dbReference>
<dbReference type="PANTHER" id="PTHR42910">
    <property type="entry name" value="TRANSPORTER SCO4007-RELATED"/>
    <property type="match status" value="1"/>
</dbReference>
<dbReference type="InterPro" id="IPR036259">
    <property type="entry name" value="MFS_trans_sf"/>
</dbReference>